<evidence type="ECO:0000256" key="19">
    <source>
        <dbReference type="ARBA" id="ARBA00044770"/>
    </source>
</evidence>
<dbReference type="PANTHER" id="PTHR30474:SF2">
    <property type="entry name" value="PEPTIDOGLYCAN GLYCOSYLTRANSFERASE FTSW-RELATED"/>
    <property type="match status" value="1"/>
</dbReference>
<sequence length="389" mass="42457">MDLPYLALVLLLTAIGLVMLLSASYASAYYDLDPSVKTGGNPYYYFLGQLKFAVAGVVGMYIVSKIDYQWWRGLSVPALAGSIFLLILVFTPLGRTSNGARRWLDIGFSFQPSELVKVAVILFFAARLSKRKDQIKAPPKKWNRRTLRGRMGEFAENIGLLELIPYAVILLLILFLLYKQPHMSGMILVCSGAAAVLFASGIRLYWFVGGGAAVGAALLFLITQTEYMTARMQSWLNPGSDLRGDGYQLWQSQIAIGSGGLLGTGLGNSRQKYMFLPEEHNDFVFAIVCEELGLIGACLIIILFALLIIRGYWLALHARDRFGSLMIVGVNTQLAAQVILNIGVVTGALPTTGISLPFFSYGGTALVVQLAEVGLILAVSRQIVAPKEE</sequence>
<evidence type="ECO:0000256" key="12">
    <source>
        <dbReference type="ARBA" id="ARBA00023306"/>
    </source>
</evidence>
<feature type="transmembrane region" description="Helical" evidence="22">
    <location>
        <begin position="42"/>
        <end position="62"/>
    </location>
</feature>
<dbReference type="GO" id="GO:0008360">
    <property type="term" value="P:regulation of cell shape"/>
    <property type="evidence" value="ECO:0007669"/>
    <property type="project" value="UniProtKB-KW"/>
</dbReference>
<feature type="transmembrane region" description="Helical" evidence="22">
    <location>
        <begin position="204"/>
        <end position="222"/>
    </location>
</feature>
<protein>
    <recommendedName>
        <fullName evidence="17">Probable peptidoglycan glycosyltransferase FtsW</fullName>
        <ecNumber evidence="19">2.4.99.28</ecNumber>
    </recommendedName>
    <alternativeName>
        <fullName evidence="18">Cell division protein FtsW</fullName>
    </alternativeName>
    <alternativeName>
        <fullName evidence="15">Cell wall polymerase</fullName>
    </alternativeName>
    <alternativeName>
        <fullName evidence="14">Peptidoglycan polymerase</fullName>
    </alternativeName>
</protein>
<dbReference type="Pfam" id="PF01098">
    <property type="entry name" value="FTSW_RODA_SPOVE"/>
    <property type="match status" value="1"/>
</dbReference>
<evidence type="ECO:0000256" key="9">
    <source>
        <dbReference type="ARBA" id="ARBA00022984"/>
    </source>
</evidence>
<proteinExistence type="inferred from homology"/>
<keyword evidence="7 22" id="KW-0812">Transmembrane</keyword>
<feature type="transmembrane region" description="Helical" evidence="22">
    <location>
        <begin position="106"/>
        <end position="126"/>
    </location>
</feature>
<evidence type="ECO:0000256" key="18">
    <source>
        <dbReference type="ARBA" id="ARBA00041418"/>
    </source>
</evidence>
<dbReference type="InterPro" id="IPR013437">
    <property type="entry name" value="FtsW"/>
</dbReference>
<dbReference type="InterPro" id="IPR001182">
    <property type="entry name" value="FtsW/RodA"/>
</dbReference>
<keyword evidence="9" id="KW-0573">Peptidoglycan synthesis</keyword>
<evidence type="ECO:0000256" key="10">
    <source>
        <dbReference type="ARBA" id="ARBA00022989"/>
    </source>
</evidence>
<keyword evidence="10 22" id="KW-1133">Transmembrane helix</keyword>
<evidence type="ECO:0000256" key="8">
    <source>
        <dbReference type="ARBA" id="ARBA00022960"/>
    </source>
</evidence>
<comment type="subcellular location">
    <subcellularLocation>
        <location evidence="1">Cell membrane</location>
        <topology evidence="1">Multi-pass membrane protein</topology>
    </subcellularLocation>
</comment>
<evidence type="ECO:0000256" key="7">
    <source>
        <dbReference type="ARBA" id="ARBA00022692"/>
    </source>
</evidence>
<comment type="catalytic activity">
    <reaction evidence="20">
        <text>[GlcNAc-(1-&gt;4)-Mur2Ac(oyl-L-Ala-gamma-D-Glu-L-Lys-D-Ala-D-Ala)](n)-di-trans,octa-cis-undecaprenyl diphosphate + beta-D-GlcNAc-(1-&gt;4)-Mur2Ac(oyl-L-Ala-gamma-D-Glu-L-Lys-D-Ala-D-Ala)-di-trans,octa-cis-undecaprenyl diphosphate = [GlcNAc-(1-&gt;4)-Mur2Ac(oyl-L-Ala-gamma-D-Glu-L-Lys-D-Ala-D-Ala)](n+1)-di-trans,octa-cis-undecaprenyl diphosphate + di-trans,octa-cis-undecaprenyl diphosphate + H(+)</text>
        <dbReference type="Rhea" id="RHEA:23708"/>
        <dbReference type="Rhea" id="RHEA-COMP:9602"/>
        <dbReference type="Rhea" id="RHEA-COMP:9603"/>
        <dbReference type="ChEBI" id="CHEBI:15378"/>
        <dbReference type="ChEBI" id="CHEBI:58405"/>
        <dbReference type="ChEBI" id="CHEBI:60033"/>
        <dbReference type="ChEBI" id="CHEBI:78435"/>
        <dbReference type="EC" id="2.4.99.28"/>
    </reaction>
</comment>
<dbReference type="PROSITE" id="PS00428">
    <property type="entry name" value="FTSW_RODA_SPOVE"/>
    <property type="match status" value="1"/>
</dbReference>
<evidence type="ECO:0000256" key="20">
    <source>
        <dbReference type="ARBA" id="ARBA00049902"/>
    </source>
</evidence>
<evidence type="ECO:0000256" key="17">
    <source>
        <dbReference type="ARBA" id="ARBA00041185"/>
    </source>
</evidence>
<comment type="function">
    <text evidence="21">Peptidoglycan polymerase that is essential for cell division.</text>
</comment>
<keyword evidence="5" id="KW-0328">Glycosyltransferase</keyword>
<evidence type="ECO:0000256" key="2">
    <source>
        <dbReference type="ARBA" id="ARBA00004752"/>
    </source>
</evidence>
<dbReference type="EMBL" id="DVFO01000021">
    <property type="protein sequence ID" value="HIQ60427.1"/>
    <property type="molecule type" value="Genomic_DNA"/>
</dbReference>
<dbReference type="GO" id="GO:0005886">
    <property type="term" value="C:plasma membrane"/>
    <property type="evidence" value="ECO:0007669"/>
    <property type="project" value="UniProtKB-SubCell"/>
</dbReference>
<dbReference type="GO" id="GO:0071555">
    <property type="term" value="P:cell wall organization"/>
    <property type="evidence" value="ECO:0007669"/>
    <property type="project" value="UniProtKB-KW"/>
</dbReference>
<keyword evidence="11 22" id="KW-0472">Membrane</keyword>
<evidence type="ECO:0000256" key="14">
    <source>
        <dbReference type="ARBA" id="ARBA00032370"/>
    </source>
</evidence>
<evidence type="ECO:0000256" key="11">
    <source>
        <dbReference type="ARBA" id="ARBA00023136"/>
    </source>
</evidence>
<dbReference type="GO" id="GO:0051301">
    <property type="term" value="P:cell division"/>
    <property type="evidence" value="ECO:0007669"/>
    <property type="project" value="UniProtKB-KW"/>
</dbReference>
<reference evidence="23" key="2">
    <citation type="journal article" date="2021" name="PeerJ">
        <title>Extensive microbial diversity within the chicken gut microbiome revealed by metagenomics and culture.</title>
        <authorList>
            <person name="Gilroy R."/>
            <person name="Ravi A."/>
            <person name="Getino M."/>
            <person name="Pursley I."/>
            <person name="Horton D.L."/>
            <person name="Alikhan N.F."/>
            <person name="Baker D."/>
            <person name="Gharbi K."/>
            <person name="Hall N."/>
            <person name="Watson M."/>
            <person name="Adriaenssens E.M."/>
            <person name="Foster-Nyarko E."/>
            <person name="Jarju S."/>
            <person name="Secka A."/>
            <person name="Antonio M."/>
            <person name="Oren A."/>
            <person name="Chaudhuri R.R."/>
            <person name="La Ragione R."/>
            <person name="Hildebrand F."/>
            <person name="Pallen M.J."/>
        </authorList>
    </citation>
    <scope>NUCLEOTIDE SEQUENCE</scope>
    <source>
        <strain evidence="23">ChiGjej2B2-12916</strain>
    </source>
</reference>
<keyword evidence="6" id="KW-0808">Transferase</keyword>
<evidence type="ECO:0000256" key="6">
    <source>
        <dbReference type="ARBA" id="ARBA00022679"/>
    </source>
</evidence>
<accession>A0A9D1CGC8</accession>
<evidence type="ECO:0000256" key="15">
    <source>
        <dbReference type="ARBA" id="ARBA00033270"/>
    </source>
</evidence>
<evidence type="ECO:0000313" key="23">
    <source>
        <dbReference type="EMBL" id="HIQ60427.1"/>
    </source>
</evidence>
<feature type="transmembrane region" description="Helical" evidence="22">
    <location>
        <begin position="183"/>
        <end position="199"/>
    </location>
</feature>
<evidence type="ECO:0000256" key="4">
    <source>
        <dbReference type="ARBA" id="ARBA00022618"/>
    </source>
</evidence>
<evidence type="ECO:0000313" key="24">
    <source>
        <dbReference type="Proteomes" id="UP000886879"/>
    </source>
</evidence>
<dbReference type="GO" id="GO:0015648">
    <property type="term" value="F:lipid-linked peptidoglycan transporter activity"/>
    <property type="evidence" value="ECO:0007669"/>
    <property type="project" value="TreeGrafter"/>
</dbReference>
<name>A0A9D1CGC8_9FIRM</name>
<feature type="transmembrane region" description="Helical" evidence="22">
    <location>
        <begin position="358"/>
        <end position="379"/>
    </location>
</feature>
<keyword evidence="12" id="KW-0131">Cell cycle</keyword>
<comment type="similarity">
    <text evidence="16">Belongs to the SEDS family. FtsW subfamily.</text>
</comment>
<feature type="transmembrane region" description="Helical" evidence="22">
    <location>
        <begin position="325"/>
        <end position="346"/>
    </location>
</feature>
<dbReference type="Proteomes" id="UP000886879">
    <property type="component" value="Unassembled WGS sequence"/>
</dbReference>
<evidence type="ECO:0000256" key="1">
    <source>
        <dbReference type="ARBA" id="ARBA00004651"/>
    </source>
</evidence>
<dbReference type="GO" id="GO:0032153">
    <property type="term" value="C:cell division site"/>
    <property type="evidence" value="ECO:0007669"/>
    <property type="project" value="TreeGrafter"/>
</dbReference>
<evidence type="ECO:0000256" key="3">
    <source>
        <dbReference type="ARBA" id="ARBA00022475"/>
    </source>
</evidence>
<keyword evidence="8" id="KW-0133">Cell shape</keyword>
<dbReference type="InterPro" id="IPR018365">
    <property type="entry name" value="Cell_cycle_FtsW-rel_CS"/>
</dbReference>
<feature type="transmembrane region" description="Helical" evidence="22">
    <location>
        <begin position="74"/>
        <end position="94"/>
    </location>
</feature>
<evidence type="ECO:0000256" key="16">
    <source>
        <dbReference type="ARBA" id="ARBA00038053"/>
    </source>
</evidence>
<evidence type="ECO:0000256" key="13">
    <source>
        <dbReference type="ARBA" id="ARBA00023316"/>
    </source>
</evidence>
<dbReference type="AlphaFoldDB" id="A0A9D1CGC8"/>
<evidence type="ECO:0000256" key="21">
    <source>
        <dbReference type="ARBA" id="ARBA00049966"/>
    </source>
</evidence>
<keyword evidence="13" id="KW-0961">Cell wall biogenesis/degradation</keyword>
<evidence type="ECO:0000256" key="5">
    <source>
        <dbReference type="ARBA" id="ARBA00022676"/>
    </source>
</evidence>
<keyword evidence="4" id="KW-0132">Cell division</keyword>
<evidence type="ECO:0000256" key="22">
    <source>
        <dbReference type="SAM" id="Phobius"/>
    </source>
</evidence>
<gene>
    <name evidence="23" type="primary">ftsW</name>
    <name evidence="23" type="ORF">IAD31_02375</name>
</gene>
<comment type="pathway">
    <text evidence="2">Cell wall biogenesis; peptidoglycan biosynthesis.</text>
</comment>
<comment type="caution">
    <text evidence="23">The sequence shown here is derived from an EMBL/GenBank/DDBJ whole genome shotgun (WGS) entry which is preliminary data.</text>
</comment>
<dbReference type="NCBIfam" id="TIGR02614">
    <property type="entry name" value="ftsW"/>
    <property type="match status" value="1"/>
</dbReference>
<organism evidence="23 24">
    <name type="scientific">Candidatus Enterenecus faecium</name>
    <dbReference type="NCBI Taxonomy" id="2840780"/>
    <lineage>
        <taxon>Bacteria</taxon>
        <taxon>Bacillati</taxon>
        <taxon>Bacillota</taxon>
        <taxon>Clostridia</taxon>
        <taxon>Eubacteriales</taxon>
        <taxon>Candidatus Enterenecus</taxon>
    </lineage>
</organism>
<dbReference type="GO" id="GO:0009252">
    <property type="term" value="P:peptidoglycan biosynthetic process"/>
    <property type="evidence" value="ECO:0007669"/>
    <property type="project" value="UniProtKB-KW"/>
</dbReference>
<feature type="transmembrane region" description="Helical" evidence="22">
    <location>
        <begin position="283"/>
        <end position="313"/>
    </location>
</feature>
<feature type="transmembrane region" description="Helical" evidence="22">
    <location>
        <begin position="154"/>
        <end position="177"/>
    </location>
</feature>
<keyword evidence="3" id="KW-1003">Cell membrane</keyword>
<reference evidence="23" key="1">
    <citation type="submission" date="2020-10" db="EMBL/GenBank/DDBJ databases">
        <authorList>
            <person name="Gilroy R."/>
        </authorList>
    </citation>
    <scope>NUCLEOTIDE SEQUENCE</scope>
    <source>
        <strain evidence="23">ChiGjej2B2-12916</strain>
    </source>
</reference>
<dbReference type="GO" id="GO:0008955">
    <property type="term" value="F:peptidoglycan glycosyltransferase activity"/>
    <property type="evidence" value="ECO:0007669"/>
    <property type="project" value="UniProtKB-EC"/>
</dbReference>
<dbReference type="PANTHER" id="PTHR30474">
    <property type="entry name" value="CELL CYCLE PROTEIN"/>
    <property type="match status" value="1"/>
</dbReference>
<dbReference type="EC" id="2.4.99.28" evidence="19"/>